<comment type="caution">
    <text evidence="2">The sequence shown here is derived from an EMBL/GenBank/DDBJ whole genome shotgun (WGS) entry which is preliminary data.</text>
</comment>
<sequence length="152" mass="16554">MVSNKSTTSSAPPRRSTRNSSIASPASRGPKVKGRARGGAPRAGPGRDSVPVPSDPVIPELLDDDPLAQYWAPFDNDDARLLVTFFDDPSSATPDEEQLKAINRLKPMLLDYRKDFNDIPDVVETFLVCVSDVVTTGHFCALYLAILSQVRP</sequence>
<dbReference type="AlphaFoldDB" id="A0AAW0B3T0"/>
<gene>
    <name evidence="2" type="ORF">R3P38DRAFT_3198719</name>
</gene>
<organism evidence="2 3">
    <name type="scientific">Favolaschia claudopus</name>
    <dbReference type="NCBI Taxonomy" id="2862362"/>
    <lineage>
        <taxon>Eukaryota</taxon>
        <taxon>Fungi</taxon>
        <taxon>Dikarya</taxon>
        <taxon>Basidiomycota</taxon>
        <taxon>Agaricomycotina</taxon>
        <taxon>Agaricomycetes</taxon>
        <taxon>Agaricomycetidae</taxon>
        <taxon>Agaricales</taxon>
        <taxon>Marasmiineae</taxon>
        <taxon>Mycenaceae</taxon>
        <taxon>Favolaschia</taxon>
    </lineage>
</organism>
<dbReference type="Proteomes" id="UP001362999">
    <property type="component" value="Unassembled WGS sequence"/>
</dbReference>
<evidence type="ECO:0000313" key="3">
    <source>
        <dbReference type="Proteomes" id="UP001362999"/>
    </source>
</evidence>
<keyword evidence="3" id="KW-1185">Reference proteome</keyword>
<reference evidence="2 3" key="1">
    <citation type="journal article" date="2024" name="J Genomics">
        <title>Draft genome sequencing and assembly of Favolaschia claudopus CIRM-BRFM 2984 isolated from oak limbs.</title>
        <authorList>
            <person name="Navarro D."/>
            <person name="Drula E."/>
            <person name="Chaduli D."/>
            <person name="Cazenave R."/>
            <person name="Ahrendt S."/>
            <person name="Wang J."/>
            <person name="Lipzen A."/>
            <person name="Daum C."/>
            <person name="Barry K."/>
            <person name="Grigoriev I.V."/>
            <person name="Favel A."/>
            <person name="Rosso M.N."/>
            <person name="Martin F."/>
        </authorList>
    </citation>
    <scope>NUCLEOTIDE SEQUENCE [LARGE SCALE GENOMIC DNA]</scope>
    <source>
        <strain evidence="2 3">CIRM-BRFM 2984</strain>
    </source>
</reference>
<proteinExistence type="predicted"/>
<accession>A0AAW0B3T0</accession>
<name>A0AAW0B3T0_9AGAR</name>
<evidence type="ECO:0000256" key="1">
    <source>
        <dbReference type="SAM" id="MobiDB-lite"/>
    </source>
</evidence>
<feature type="compositionally biased region" description="Low complexity" evidence="1">
    <location>
        <begin position="1"/>
        <end position="21"/>
    </location>
</feature>
<protein>
    <submittedName>
        <fullName evidence="2">Uncharacterized protein</fullName>
    </submittedName>
</protein>
<dbReference type="EMBL" id="JAWWNJ010000042">
    <property type="protein sequence ID" value="KAK7020094.1"/>
    <property type="molecule type" value="Genomic_DNA"/>
</dbReference>
<feature type="region of interest" description="Disordered" evidence="1">
    <location>
        <begin position="1"/>
        <end position="57"/>
    </location>
</feature>
<evidence type="ECO:0000313" key="2">
    <source>
        <dbReference type="EMBL" id="KAK7020094.1"/>
    </source>
</evidence>
<feature type="compositionally biased region" description="Low complexity" evidence="1">
    <location>
        <begin position="38"/>
        <end position="57"/>
    </location>
</feature>